<dbReference type="SUPFAM" id="SSF51905">
    <property type="entry name" value="FAD/NAD(P)-binding domain"/>
    <property type="match status" value="1"/>
</dbReference>
<keyword evidence="5" id="KW-1185">Reference proteome</keyword>
<evidence type="ECO:0000256" key="1">
    <source>
        <dbReference type="ARBA" id="ARBA00022630"/>
    </source>
</evidence>
<evidence type="ECO:0000259" key="3">
    <source>
        <dbReference type="Pfam" id="PF00890"/>
    </source>
</evidence>
<keyword evidence="2" id="KW-0560">Oxidoreductase</keyword>
<sequence length="43" mass="4356">MGDQLKDDYDAVVVGGGAAGLNGALMLARSRRQVAVIDAGAPR</sequence>
<dbReference type="Pfam" id="PF00890">
    <property type="entry name" value="FAD_binding_2"/>
    <property type="match status" value="1"/>
</dbReference>
<reference evidence="5" key="1">
    <citation type="journal article" date="2019" name="Int. J. Syst. Evol. Microbiol.">
        <title>The Global Catalogue of Microorganisms (GCM) 10K type strain sequencing project: providing services to taxonomists for standard genome sequencing and annotation.</title>
        <authorList>
            <consortium name="The Broad Institute Genomics Platform"/>
            <consortium name="The Broad Institute Genome Sequencing Center for Infectious Disease"/>
            <person name="Wu L."/>
            <person name="Ma J."/>
        </authorList>
    </citation>
    <scope>NUCLEOTIDE SEQUENCE [LARGE SCALE GENOMIC DNA]</scope>
    <source>
        <strain evidence="5">CCUG 63369</strain>
    </source>
</reference>
<evidence type="ECO:0000313" key="4">
    <source>
        <dbReference type="EMBL" id="MFD0801722.1"/>
    </source>
</evidence>
<dbReference type="Proteomes" id="UP001596956">
    <property type="component" value="Unassembled WGS sequence"/>
</dbReference>
<dbReference type="InterPro" id="IPR003953">
    <property type="entry name" value="FAD-dep_OxRdtase_2_FAD-bd"/>
</dbReference>
<accession>A0ABW3BEG3</accession>
<keyword evidence="1" id="KW-0285">Flavoprotein</keyword>
<gene>
    <name evidence="4" type="ORF">ACFQZU_10385</name>
</gene>
<organism evidence="4 5">
    <name type="scientific">Streptomonospora algeriensis</name>
    <dbReference type="NCBI Taxonomy" id="995084"/>
    <lineage>
        <taxon>Bacteria</taxon>
        <taxon>Bacillati</taxon>
        <taxon>Actinomycetota</taxon>
        <taxon>Actinomycetes</taxon>
        <taxon>Streptosporangiales</taxon>
        <taxon>Nocardiopsidaceae</taxon>
        <taxon>Streptomonospora</taxon>
    </lineage>
</organism>
<dbReference type="EMBL" id="JBHTHR010000282">
    <property type="protein sequence ID" value="MFD0801722.1"/>
    <property type="molecule type" value="Genomic_DNA"/>
</dbReference>
<dbReference type="Gene3D" id="3.50.50.60">
    <property type="entry name" value="FAD/NAD(P)-binding domain"/>
    <property type="match status" value="1"/>
</dbReference>
<dbReference type="InterPro" id="IPR036188">
    <property type="entry name" value="FAD/NAD-bd_sf"/>
</dbReference>
<evidence type="ECO:0000256" key="2">
    <source>
        <dbReference type="ARBA" id="ARBA00023002"/>
    </source>
</evidence>
<evidence type="ECO:0000313" key="5">
    <source>
        <dbReference type="Proteomes" id="UP001596956"/>
    </source>
</evidence>
<feature type="non-terminal residue" evidence="4">
    <location>
        <position position="43"/>
    </location>
</feature>
<comment type="caution">
    <text evidence="4">The sequence shown here is derived from an EMBL/GenBank/DDBJ whole genome shotgun (WGS) entry which is preliminary data.</text>
</comment>
<proteinExistence type="predicted"/>
<name>A0ABW3BEG3_9ACTN</name>
<protein>
    <submittedName>
        <fullName evidence="4">FAD-binding protein</fullName>
    </submittedName>
</protein>
<feature type="domain" description="FAD-dependent oxidoreductase 2 FAD-binding" evidence="3">
    <location>
        <begin position="10"/>
        <end position="42"/>
    </location>
</feature>